<dbReference type="KEGG" id="cbr:CBG_10507"/>
<dbReference type="FunFam" id="1.10.565.10:FF:000094">
    <property type="entry name" value="Protein CBG10507"/>
    <property type="match status" value="2"/>
</dbReference>
<evidence type="ECO:0000259" key="5">
    <source>
        <dbReference type="PROSITE" id="PS51843"/>
    </source>
</evidence>
<dbReference type="SUPFAM" id="SSF57716">
    <property type="entry name" value="Glucocorticoid receptor-like (DNA-binding domain)"/>
    <property type="match status" value="1"/>
</dbReference>
<organism evidence="6 7">
    <name type="scientific">Caenorhabditis briggsae</name>
    <dbReference type="NCBI Taxonomy" id="6238"/>
    <lineage>
        <taxon>Eukaryota</taxon>
        <taxon>Metazoa</taxon>
        <taxon>Ecdysozoa</taxon>
        <taxon>Nematoda</taxon>
        <taxon>Chromadorea</taxon>
        <taxon>Rhabditida</taxon>
        <taxon>Rhabditina</taxon>
        <taxon>Rhabditomorpha</taxon>
        <taxon>Rhabditoidea</taxon>
        <taxon>Rhabditidae</taxon>
        <taxon>Peloderinae</taxon>
        <taxon>Caenorhabditis</taxon>
    </lineage>
</organism>
<dbReference type="Gene3D" id="1.10.565.10">
    <property type="entry name" value="Retinoid X Receptor"/>
    <property type="match status" value="2"/>
</dbReference>
<name>A8XAY8_CAEBR</name>
<dbReference type="AlphaFoldDB" id="A8XAY8"/>
<keyword evidence="3" id="KW-0675">Receptor</keyword>
<dbReference type="HOGENOM" id="CLU_436963_0_0_1"/>
<dbReference type="GO" id="GO:0004879">
    <property type="term" value="F:nuclear receptor activity"/>
    <property type="evidence" value="ECO:0000318"/>
    <property type="project" value="GO_Central"/>
</dbReference>
<proteinExistence type="predicted"/>
<reference evidence="6 7" key="2">
    <citation type="journal article" date="2011" name="PLoS Genet.">
        <title>Caenorhabditis briggsae recombinant inbred line genotypes reveal inter-strain incompatibility and the evolution of recombination.</title>
        <authorList>
            <person name="Ross J.A."/>
            <person name="Koboldt D.C."/>
            <person name="Staisch J.E."/>
            <person name="Chamberlin H.M."/>
            <person name="Gupta B.P."/>
            <person name="Miller R.D."/>
            <person name="Baird S.E."/>
            <person name="Haag E.S."/>
        </authorList>
    </citation>
    <scope>NUCLEOTIDE SEQUENCE [LARGE SCALE GENOMIC DNA]</scope>
    <source>
        <strain evidence="6 7">AF16</strain>
    </source>
</reference>
<dbReference type="Pfam" id="PF00104">
    <property type="entry name" value="Hormone_recep"/>
    <property type="match status" value="2"/>
</dbReference>
<keyword evidence="1" id="KW-0805">Transcription regulation</keyword>
<dbReference type="OMA" id="CNPAVCS"/>
<evidence type="ECO:0000256" key="1">
    <source>
        <dbReference type="ARBA" id="ARBA00023015"/>
    </source>
</evidence>
<dbReference type="GO" id="GO:0000978">
    <property type="term" value="F:RNA polymerase II cis-regulatory region sequence-specific DNA binding"/>
    <property type="evidence" value="ECO:0000318"/>
    <property type="project" value="GO_Central"/>
</dbReference>
<dbReference type="PANTHER" id="PTHR24083">
    <property type="entry name" value="NUCLEAR HORMONE RECEPTOR"/>
    <property type="match status" value="1"/>
</dbReference>
<dbReference type="InterPro" id="IPR035500">
    <property type="entry name" value="NHR-like_dom_sf"/>
</dbReference>
<dbReference type="InParanoid" id="A8XAY8"/>
<dbReference type="InterPro" id="IPR000536">
    <property type="entry name" value="Nucl_hrmn_rcpt_lig-bd"/>
</dbReference>
<dbReference type="STRING" id="6238.A8XAY8"/>
<evidence type="ECO:0000313" key="6">
    <source>
        <dbReference type="EMBL" id="CAP29916.2"/>
    </source>
</evidence>
<evidence type="ECO:0000313" key="7">
    <source>
        <dbReference type="Proteomes" id="UP000008549"/>
    </source>
</evidence>
<gene>
    <name evidence="6" type="ORF">CBG10507</name>
    <name evidence="6" type="ORF">CBG_10507</name>
</gene>
<keyword evidence="2" id="KW-0804">Transcription</keyword>
<dbReference type="PROSITE" id="PS51843">
    <property type="entry name" value="NR_LBD"/>
    <property type="match status" value="2"/>
</dbReference>
<feature type="domain" description="NR LBD" evidence="5">
    <location>
        <begin position="78"/>
        <end position="309"/>
    </location>
</feature>
<dbReference type="InterPro" id="IPR050274">
    <property type="entry name" value="Nuclear_hormone_rcpt_NR2"/>
</dbReference>
<dbReference type="RefSeq" id="XP_045094300.1">
    <property type="nucleotide sequence ID" value="XM_045236785.1"/>
</dbReference>
<dbReference type="Proteomes" id="UP000008549">
    <property type="component" value="Unassembled WGS sequence"/>
</dbReference>
<accession>A8XAY8</accession>
<dbReference type="InterPro" id="IPR013088">
    <property type="entry name" value="Znf_NHR/GATA"/>
</dbReference>
<keyword evidence="7" id="KW-1185">Reference proteome</keyword>
<dbReference type="SUPFAM" id="SSF48508">
    <property type="entry name" value="Nuclear receptor ligand-binding domain"/>
    <property type="match status" value="2"/>
</dbReference>
<dbReference type="GO" id="GO:0006357">
    <property type="term" value="P:regulation of transcription by RNA polymerase II"/>
    <property type="evidence" value="ECO:0000318"/>
    <property type="project" value="GO_Central"/>
</dbReference>
<dbReference type="GO" id="GO:0008270">
    <property type="term" value="F:zinc ion binding"/>
    <property type="evidence" value="ECO:0007669"/>
    <property type="project" value="InterPro"/>
</dbReference>
<evidence type="ECO:0000256" key="4">
    <source>
        <dbReference type="ARBA" id="ARBA00023242"/>
    </source>
</evidence>
<reference evidence="6 7" key="1">
    <citation type="journal article" date="2003" name="PLoS Biol.">
        <title>The genome sequence of Caenorhabditis briggsae: a platform for comparative genomics.</title>
        <authorList>
            <person name="Stein L.D."/>
            <person name="Bao Z."/>
            <person name="Blasiar D."/>
            <person name="Blumenthal T."/>
            <person name="Brent M.R."/>
            <person name="Chen N."/>
            <person name="Chinwalla A."/>
            <person name="Clarke L."/>
            <person name="Clee C."/>
            <person name="Coghlan A."/>
            <person name="Coulson A."/>
            <person name="D'Eustachio P."/>
            <person name="Fitch D.H."/>
            <person name="Fulton L.A."/>
            <person name="Fulton R.E."/>
            <person name="Griffiths-Jones S."/>
            <person name="Harris T.W."/>
            <person name="Hillier L.W."/>
            <person name="Kamath R."/>
            <person name="Kuwabara P.E."/>
            <person name="Mardis E.R."/>
            <person name="Marra M.A."/>
            <person name="Miner T.L."/>
            <person name="Minx P."/>
            <person name="Mullikin J.C."/>
            <person name="Plumb R.W."/>
            <person name="Rogers J."/>
            <person name="Schein J.E."/>
            <person name="Sohrmann M."/>
            <person name="Spieth J."/>
            <person name="Stajich J.E."/>
            <person name="Wei C."/>
            <person name="Willey D."/>
            <person name="Wilson R.K."/>
            <person name="Durbin R."/>
            <person name="Waterston R.H."/>
        </authorList>
    </citation>
    <scope>NUCLEOTIDE SEQUENCE [LARGE SCALE GENOMIC DNA]</scope>
    <source>
        <strain evidence="6 7">AF16</strain>
    </source>
</reference>
<dbReference type="GeneID" id="8577834"/>
<sequence>MNPTAIQFKTTEASRKLVQKILEQQNSNTSEQPSTPSPGPRAKLMFPDEAVNKLISKLSAVEKISSKIHNEGLPSGYFDDRTLEEILESSMVLVNSRISNLQKAKEEEIWPSPLLFTHCSFLSSVEYSKTFDFYSSISLLDKLKLARHVTVACANLHSAFFSINTLKSDCLRFPDGEQIGKPNHADLENVKPPVSLFEPSFAAIFRNRLDRVEYMLLKAIVMCNPAVCSLSAHSQSFLSKERNKFGFSLLQYCRLQHGALYGPARYAELLSIIPIVENHVKVLKDFHTFVTVVLVQNGHKFFFTKLFNSTRLNCRGCRFEACVNAGMNPTAILHKSTKTSENYIKEIVQKQLKPSPVLISTNEIVHKLISKLSIVEKILTGIHCAGFPDGLFDSRSLEQVLTSSLIPVNSEIPNLQKTFTDENGAILLLFTHCNFLASVEYSKTFDFYDQISLYDKLILARHVTVACANLHSAFFSINTLKSDCLRFPNRTKIGDQTVGGKIVPVFENTFLTMLRNKLDRVEYMLLKAIVMCNPAVCFLSSHAQSLLSKERNKFGFSLLQYCRLQHGALHGPARYAELISIIPIVENHVKSLKELHTYTTTVLVHCGHKPFFTNLFCDTMESEEVF</sequence>
<dbReference type="eggNOG" id="ENOG502TJBG">
    <property type="taxonomic scope" value="Eukaryota"/>
</dbReference>
<dbReference type="SMART" id="SM00430">
    <property type="entry name" value="HOLI"/>
    <property type="match status" value="2"/>
</dbReference>
<dbReference type="CTD" id="8577834"/>
<protein>
    <submittedName>
        <fullName evidence="6">Protein CBG10507</fullName>
    </submittedName>
</protein>
<keyword evidence="4" id="KW-0539">Nucleus</keyword>
<dbReference type="EMBL" id="HE600935">
    <property type="protein sequence ID" value="CAP29916.2"/>
    <property type="molecule type" value="Genomic_DNA"/>
</dbReference>
<dbReference type="GO" id="GO:0030154">
    <property type="term" value="P:cell differentiation"/>
    <property type="evidence" value="ECO:0000318"/>
    <property type="project" value="GO_Central"/>
</dbReference>
<dbReference type="Gene3D" id="3.30.50.10">
    <property type="entry name" value="Erythroid Transcription Factor GATA-1, subunit A"/>
    <property type="match status" value="1"/>
</dbReference>
<evidence type="ECO:0000256" key="2">
    <source>
        <dbReference type="ARBA" id="ARBA00023163"/>
    </source>
</evidence>
<feature type="domain" description="NR LBD" evidence="5">
    <location>
        <begin position="393"/>
        <end position="618"/>
    </location>
</feature>
<evidence type="ECO:0000256" key="3">
    <source>
        <dbReference type="ARBA" id="ARBA00023170"/>
    </source>
</evidence>